<dbReference type="InParanoid" id="A0A024FV31"/>
<evidence type="ECO:0000259" key="11">
    <source>
        <dbReference type="PROSITE" id="PS51285"/>
    </source>
</evidence>
<dbReference type="InterPro" id="IPR000961">
    <property type="entry name" value="AGC-kinase_C"/>
</dbReference>
<dbReference type="OrthoDB" id="185175at2759"/>
<dbReference type="InterPro" id="IPR011009">
    <property type="entry name" value="Kinase-like_dom_sf"/>
</dbReference>
<dbReference type="InterPro" id="IPR008271">
    <property type="entry name" value="Ser/Thr_kinase_AS"/>
</dbReference>
<evidence type="ECO:0000313" key="12">
    <source>
        <dbReference type="EMBL" id="CCI10489.1"/>
    </source>
</evidence>
<dbReference type="SUPFAM" id="SSF56112">
    <property type="entry name" value="Protein kinase-like (PK-like)"/>
    <property type="match status" value="1"/>
</dbReference>
<evidence type="ECO:0000259" key="9">
    <source>
        <dbReference type="PROSITE" id="PS50003"/>
    </source>
</evidence>
<accession>A0A024FV31</accession>
<dbReference type="SMART" id="SM00220">
    <property type="entry name" value="S_TKc"/>
    <property type="match status" value="1"/>
</dbReference>
<dbReference type="Proteomes" id="UP000053237">
    <property type="component" value="Unassembled WGS sequence"/>
</dbReference>
<dbReference type="SMART" id="SM00233">
    <property type="entry name" value="PH"/>
    <property type="match status" value="1"/>
</dbReference>
<keyword evidence="2" id="KW-0723">Serine/threonine-protein kinase</keyword>
<dbReference type="PROSITE" id="PS50003">
    <property type="entry name" value="PH_DOMAIN"/>
    <property type="match status" value="1"/>
</dbReference>
<dbReference type="FunFam" id="1.10.510.10:FF:000210">
    <property type="entry name" value="Non-specific serine/threonine protein kinase"/>
    <property type="match status" value="1"/>
</dbReference>
<evidence type="ECO:0000256" key="8">
    <source>
        <dbReference type="PROSITE-ProRule" id="PRU10141"/>
    </source>
</evidence>
<keyword evidence="5 8" id="KW-0547">Nucleotide-binding</keyword>
<dbReference type="PROSITE" id="PS00107">
    <property type="entry name" value="PROTEIN_KINASE_ATP"/>
    <property type="match status" value="1"/>
</dbReference>
<dbReference type="CDD" id="cd05123">
    <property type="entry name" value="STKc_AGC"/>
    <property type="match status" value="1"/>
</dbReference>
<keyword evidence="3" id="KW-0597">Phosphoprotein</keyword>
<dbReference type="GO" id="GO:0005524">
    <property type="term" value="F:ATP binding"/>
    <property type="evidence" value="ECO:0007669"/>
    <property type="project" value="UniProtKB-UniRule"/>
</dbReference>
<evidence type="ECO:0008006" key="14">
    <source>
        <dbReference type="Google" id="ProtNLM"/>
    </source>
</evidence>
<comment type="caution">
    <text evidence="12">The sequence shown here is derived from an EMBL/GenBank/DDBJ whole genome shotgun (WGS) entry which is preliminary data.</text>
</comment>
<feature type="domain" description="AGC-kinase C-terminal" evidence="11">
    <location>
        <begin position="661"/>
        <end position="752"/>
    </location>
</feature>
<evidence type="ECO:0000256" key="7">
    <source>
        <dbReference type="ARBA" id="ARBA00022840"/>
    </source>
</evidence>
<keyword evidence="7 8" id="KW-0067">ATP-binding</keyword>
<feature type="domain" description="PH" evidence="9">
    <location>
        <begin position="103"/>
        <end position="199"/>
    </location>
</feature>
<dbReference type="PANTHER" id="PTHR24351">
    <property type="entry name" value="RIBOSOMAL PROTEIN S6 KINASE"/>
    <property type="match status" value="1"/>
</dbReference>
<dbReference type="AlphaFoldDB" id="A0A024FV31"/>
<protein>
    <recommendedName>
        <fullName evidence="14">Non-specific serine/threonine protein kinase</fullName>
    </recommendedName>
</protein>
<dbReference type="InterPro" id="IPR011993">
    <property type="entry name" value="PH-like_dom_sf"/>
</dbReference>
<dbReference type="InterPro" id="IPR000719">
    <property type="entry name" value="Prot_kinase_dom"/>
</dbReference>
<dbReference type="GO" id="GO:0004674">
    <property type="term" value="F:protein serine/threonine kinase activity"/>
    <property type="evidence" value="ECO:0007669"/>
    <property type="project" value="UniProtKB-KW"/>
</dbReference>
<feature type="domain" description="Protein kinase" evidence="10">
    <location>
        <begin position="392"/>
        <end position="660"/>
    </location>
</feature>
<dbReference type="InterPro" id="IPR045270">
    <property type="entry name" value="STKc_AGC"/>
</dbReference>
<keyword evidence="4" id="KW-0808">Transferase</keyword>
<evidence type="ECO:0000313" key="13">
    <source>
        <dbReference type="Proteomes" id="UP000053237"/>
    </source>
</evidence>
<name>A0A024FV31_9STRA</name>
<dbReference type="EMBL" id="CAIX01000265">
    <property type="protein sequence ID" value="CCI10489.1"/>
    <property type="molecule type" value="Genomic_DNA"/>
</dbReference>
<dbReference type="Gene3D" id="1.10.510.10">
    <property type="entry name" value="Transferase(Phosphotransferase) domain 1"/>
    <property type="match status" value="1"/>
</dbReference>
<dbReference type="InterPro" id="IPR001849">
    <property type="entry name" value="PH_domain"/>
</dbReference>
<dbReference type="Gene3D" id="3.30.200.20">
    <property type="entry name" value="Phosphorylase Kinase, domain 1"/>
    <property type="match status" value="1"/>
</dbReference>
<dbReference type="FunFam" id="3.30.200.20:FF:000416">
    <property type="entry name" value="AGC/AKT protein kinase"/>
    <property type="match status" value="1"/>
</dbReference>
<reference evidence="12 13" key="1">
    <citation type="submission" date="2012-05" db="EMBL/GenBank/DDBJ databases">
        <title>Recombination and specialization in a pathogen metapopulation.</title>
        <authorList>
            <person name="Gardiner A."/>
            <person name="Kemen E."/>
            <person name="Schultz-Larsen T."/>
            <person name="MacLean D."/>
            <person name="Van Oosterhout C."/>
            <person name="Jones J.D.G."/>
        </authorList>
    </citation>
    <scope>NUCLEOTIDE SEQUENCE [LARGE SCALE GENOMIC DNA]</scope>
    <source>
        <strain evidence="12 13">Ac Nc2</strain>
    </source>
</reference>
<evidence type="ECO:0000256" key="4">
    <source>
        <dbReference type="ARBA" id="ARBA00022679"/>
    </source>
</evidence>
<evidence type="ECO:0000256" key="1">
    <source>
        <dbReference type="ARBA" id="ARBA00006935"/>
    </source>
</evidence>
<comment type="similarity">
    <text evidence="1">Belongs to the protein kinase superfamily. AGC Ser/Thr protein kinase family. RAC subfamily.</text>
</comment>
<evidence type="ECO:0000259" key="10">
    <source>
        <dbReference type="PROSITE" id="PS50011"/>
    </source>
</evidence>
<gene>
    <name evidence="12" type="ORF">BN9_102320</name>
</gene>
<dbReference type="STRING" id="65357.A0A024FV31"/>
<feature type="binding site" evidence="8">
    <location>
        <position position="421"/>
    </location>
    <ligand>
        <name>ATP</name>
        <dbReference type="ChEBI" id="CHEBI:30616"/>
    </ligand>
</feature>
<dbReference type="PROSITE" id="PS00108">
    <property type="entry name" value="PROTEIN_KINASE_ST"/>
    <property type="match status" value="1"/>
</dbReference>
<evidence type="ECO:0000256" key="5">
    <source>
        <dbReference type="ARBA" id="ARBA00022741"/>
    </source>
</evidence>
<evidence type="ECO:0000256" key="2">
    <source>
        <dbReference type="ARBA" id="ARBA00022527"/>
    </source>
</evidence>
<dbReference type="Pfam" id="PF00169">
    <property type="entry name" value="PH"/>
    <property type="match status" value="1"/>
</dbReference>
<keyword evidence="13" id="KW-1185">Reference proteome</keyword>
<evidence type="ECO:0000256" key="3">
    <source>
        <dbReference type="ARBA" id="ARBA00022553"/>
    </source>
</evidence>
<sequence length="777" mass="88756">MPEQQRKSIQGITLLSDEDAVAISRGESRKTSKLTSTRSRLSGYYPSTFTSRTSCTIYGRERDSSNGEESFLIGSGNDNGALYPSQRLSVSPEVNHTFEDMFKTDWEGYIWKRGHVVRSWRHRFAVLSGTCLSYYTSKEVAMLNTEKYRGRVTVTAARNDETRSCGVLITTTINKTFIIYTRTPVERDIWVCMITQAVANLSGHIHSPITKSSTSQVRSSMDWETRNLSVVKQFYNTWTTVFSITNTNDLSSSFLSLVSLLSTDLILSVSYSAESSRLVTFYGREGLVDFVVDITKYVHFEDFTVTRYITTKHPNVLQVVGSGQMCNKSSNKVYAFALRDELQVSPGGRILSIRMQIDVDANALQNSDTFRLDRHQYASNSKRVLSLSIQHFHVNRILGKGTFGTVVLAARRNTGEIFAIKILEKDSMSNYDKLRTKTEMRILRDVHHPFIAPLRFSFQSQSRVFLGMEYYPGGSLYTHMNRFTNNKEHRIKIPLDLARVRFYVSQIVLALCHLHACEIVYRDLKPDNIMLDEDGNIALVDFGLSKSNVESLSGARTMAGSPAYTAPELLKPKRVRDYGKAVDWWCLGILIYEMLFGKRPFHHMNVSVLYKLIEKDRVKFPSKASIPADVRDLIVGLLEKDPKKRLGARQASEILIHPFFRDVKWELVLRKKIQPPWTPIPISLEEERLRVSEIDFDKFLASQCNKSDSVFQMIFPWKSFKSRRGERRTMHTANDDFGKFSYVSDTTSSFLVNEDEILDSAFTGRRSVQYHALSSES</sequence>
<dbReference type="Pfam" id="PF00069">
    <property type="entry name" value="Pkinase"/>
    <property type="match status" value="1"/>
</dbReference>
<evidence type="ECO:0000256" key="6">
    <source>
        <dbReference type="ARBA" id="ARBA00022777"/>
    </source>
</evidence>
<dbReference type="Gene3D" id="2.30.29.30">
    <property type="entry name" value="Pleckstrin-homology domain (PH domain)/Phosphotyrosine-binding domain (PTB)"/>
    <property type="match status" value="1"/>
</dbReference>
<dbReference type="PROSITE" id="PS50011">
    <property type="entry name" value="PROTEIN_KINASE_DOM"/>
    <property type="match status" value="1"/>
</dbReference>
<keyword evidence="6" id="KW-0418">Kinase</keyword>
<dbReference type="SUPFAM" id="SSF50729">
    <property type="entry name" value="PH domain-like"/>
    <property type="match status" value="1"/>
</dbReference>
<proteinExistence type="inferred from homology"/>
<organism evidence="12 13">
    <name type="scientific">Albugo candida</name>
    <dbReference type="NCBI Taxonomy" id="65357"/>
    <lineage>
        <taxon>Eukaryota</taxon>
        <taxon>Sar</taxon>
        <taxon>Stramenopiles</taxon>
        <taxon>Oomycota</taxon>
        <taxon>Peronosporomycetes</taxon>
        <taxon>Albuginales</taxon>
        <taxon>Albuginaceae</taxon>
        <taxon>Albugo</taxon>
    </lineage>
</organism>
<dbReference type="PROSITE" id="PS51285">
    <property type="entry name" value="AGC_KINASE_CTER"/>
    <property type="match status" value="1"/>
</dbReference>
<dbReference type="InterPro" id="IPR017441">
    <property type="entry name" value="Protein_kinase_ATP_BS"/>
</dbReference>